<gene>
    <name evidence="1" type="ORF">CEXT_73481</name>
</gene>
<evidence type="ECO:0000313" key="1">
    <source>
        <dbReference type="EMBL" id="GIX80401.1"/>
    </source>
</evidence>
<accession>A0AAV4N7A3</accession>
<sequence length="97" mass="11876">MREVVSSFTVVSQWLKRLERQRYFPEKKIYLRVKEEVFVSFPFRGIIFREGNMREVVPSFTVASQWLKRLERQRYFPEKEDLSMCKGRSVWFEVVFA</sequence>
<keyword evidence="2" id="KW-1185">Reference proteome</keyword>
<reference evidence="1 2" key="1">
    <citation type="submission" date="2021-06" db="EMBL/GenBank/DDBJ databases">
        <title>Caerostris extrusa draft genome.</title>
        <authorList>
            <person name="Kono N."/>
            <person name="Arakawa K."/>
        </authorList>
    </citation>
    <scope>NUCLEOTIDE SEQUENCE [LARGE SCALE GENOMIC DNA]</scope>
</reference>
<dbReference type="EMBL" id="BPLR01003026">
    <property type="protein sequence ID" value="GIX80401.1"/>
    <property type="molecule type" value="Genomic_DNA"/>
</dbReference>
<organism evidence="1 2">
    <name type="scientific">Caerostris extrusa</name>
    <name type="common">Bark spider</name>
    <name type="synonym">Caerostris bankana</name>
    <dbReference type="NCBI Taxonomy" id="172846"/>
    <lineage>
        <taxon>Eukaryota</taxon>
        <taxon>Metazoa</taxon>
        <taxon>Ecdysozoa</taxon>
        <taxon>Arthropoda</taxon>
        <taxon>Chelicerata</taxon>
        <taxon>Arachnida</taxon>
        <taxon>Araneae</taxon>
        <taxon>Araneomorphae</taxon>
        <taxon>Entelegynae</taxon>
        <taxon>Araneoidea</taxon>
        <taxon>Araneidae</taxon>
        <taxon>Caerostris</taxon>
    </lineage>
</organism>
<dbReference type="Proteomes" id="UP001054945">
    <property type="component" value="Unassembled WGS sequence"/>
</dbReference>
<proteinExistence type="predicted"/>
<protein>
    <submittedName>
        <fullName evidence="1">Uncharacterized protein</fullName>
    </submittedName>
</protein>
<comment type="caution">
    <text evidence="1">The sequence shown here is derived from an EMBL/GenBank/DDBJ whole genome shotgun (WGS) entry which is preliminary data.</text>
</comment>
<evidence type="ECO:0000313" key="2">
    <source>
        <dbReference type="Proteomes" id="UP001054945"/>
    </source>
</evidence>
<dbReference type="AlphaFoldDB" id="A0AAV4N7A3"/>
<name>A0AAV4N7A3_CAEEX</name>